<protein>
    <submittedName>
        <fullName evidence="1">Uncharacterized protein</fullName>
    </submittedName>
</protein>
<dbReference type="EMBL" id="CM002803">
    <property type="protein sequence ID" value="KEI66699.1"/>
    <property type="molecule type" value="Genomic_DNA"/>
</dbReference>
<evidence type="ECO:0000313" key="1">
    <source>
        <dbReference type="EMBL" id="KEI66699.1"/>
    </source>
</evidence>
<dbReference type="AlphaFoldDB" id="A0A073CEG5"/>
<dbReference type="eggNOG" id="COG3591">
    <property type="taxonomic scope" value="Bacteria"/>
</dbReference>
<proteinExistence type="predicted"/>
<sequence length="187" mass="20661">MQILIPSKKKSWVKNHNKIVLTMTNATLKNLALGVVMVTVGLLLSRSVEAQPFNGASTPMFENITLSPQFSPNPLLIRGLSGGPTLAKDITGREQTETGTCQGYVDQKPDHTIILTTFFDYLQLQVQSSEDTVLVIRGPGGSWCNDDGKDMNPNIEGQWLSGKYEIWVGSYKTNAYHPYVISITDKK</sequence>
<organism evidence="1 2">
    <name type="scientific">Planktothrix agardhii (strain NIVA-CYA 126/8)</name>
    <dbReference type="NCBI Taxonomy" id="388467"/>
    <lineage>
        <taxon>Bacteria</taxon>
        <taxon>Bacillati</taxon>
        <taxon>Cyanobacteriota</taxon>
        <taxon>Cyanophyceae</taxon>
        <taxon>Oscillatoriophycideae</taxon>
        <taxon>Oscillatoriales</taxon>
        <taxon>Microcoleaceae</taxon>
        <taxon>Planktothrix</taxon>
    </lineage>
</organism>
<evidence type="ECO:0000313" key="2">
    <source>
        <dbReference type="Proteomes" id="UP000027395"/>
    </source>
</evidence>
<accession>A0A073CEG5</accession>
<keyword evidence="2" id="KW-1185">Reference proteome</keyword>
<reference evidence="1 2" key="1">
    <citation type="journal article" date="2014" name="Appl. Environ. Microbiol.">
        <title>Elucidation of insertion elements encoded on plasmids and in vitro construction of shuttle vectors from the toxic cyanobacterium Planktothrix.</title>
        <authorList>
            <person name="Christiansen G."/>
            <person name="Goesmann A."/>
            <person name="Kurmayer R."/>
        </authorList>
    </citation>
    <scope>NUCLEOTIDE SEQUENCE [LARGE SCALE GENOMIC DNA]</scope>
    <source>
        <strain evidence="1 2">NIVA-CYA 126/8</strain>
    </source>
</reference>
<dbReference type="HOGENOM" id="CLU_115813_0_0_3"/>
<name>A0A073CEG5_PLAA1</name>
<gene>
    <name evidence="1" type="ORF">A19Y_1690</name>
</gene>
<dbReference type="PATRIC" id="fig|388467.6.peg.1633"/>
<dbReference type="Proteomes" id="UP000027395">
    <property type="component" value="Chromosome"/>
</dbReference>
<dbReference type="STRING" id="388467.A19Y_1690"/>